<evidence type="ECO:0000313" key="2">
    <source>
        <dbReference type="Proteomes" id="UP000216605"/>
    </source>
</evidence>
<dbReference type="InterPro" id="IPR047114">
    <property type="entry name" value="YciF"/>
</dbReference>
<dbReference type="InterPro" id="IPR009078">
    <property type="entry name" value="Ferritin-like_SF"/>
</dbReference>
<dbReference type="PANTHER" id="PTHR30565">
    <property type="entry name" value="PROTEIN YCIF"/>
    <property type="match status" value="1"/>
</dbReference>
<dbReference type="OrthoDB" id="9795056at2"/>
<dbReference type="Proteomes" id="UP000216605">
    <property type="component" value="Unassembled WGS sequence"/>
</dbReference>
<sequence>MISTVAKSLNTGMHELRALFEKQLRQLYWAEQQMSGIIASVIDACYSADLVAALKEHRVKNLSHVNRLQRIFSISGIEAVAEPYEALACFLKEVRDIITATRAGVVRDAGIISVLQKMGHYEIACYGTMRAYAIALREEEAIPLLELTLDE</sequence>
<accession>A0A255Z7E2</accession>
<dbReference type="EMBL" id="NOXV01000255">
    <property type="protein sequence ID" value="OYQ37341.1"/>
    <property type="molecule type" value="Genomic_DNA"/>
</dbReference>
<proteinExistence type="predicted"/>
<dbReference type="SUPFAM" id="SSF47240">
    <property type="entry name" value="Ferritin-like"/>
    <property type="match status" value="1"/>
</dbReference>
<comment type="caution">
    <text evidence="1">The sequence shown here is derived from an EMBL/GenBank/DDBJ whole genome shotgun (WGS) entry which is preliminary data.</text>
</comment>
<dbReference type="Gene3D" id="1.20.1260.10">
    <property type="match status" value="1"/>
</dbReference>
<dbReference type="InterPro" id="IPR012347">
    <property type="entry name" value="Ferritin-like"/>
</dbReference>
<reference evidence="1 2" key="1">
    <citation type="submission" date="2017-07" db="EMBL/GenBank/DDBJ databases">
        <title>Flavobacterium cyanobacteriorum sp. nov., isolated from cyanobacterial aggregates in a eutrophic lake.</title>
        <authorList>
            <person name="Cai H."/>
        </authorList>
    </citation>
    <scope>NUCLEOTIDE SEQUENCE [LARGE SCALE GENOMIC DNA]</scope>
    <source>
        <strain evidence="1 2">TH021</strain>
    </source>
</reference>
<dbReference type="PANTHER" id="PTHR30565:SF9">
    <property type="entry name" value="PROTEIN YCIF"/>
    <property type="match status" value="1"/>
</dbReference>
<dbReference type="RefSeq" id="WP_094414527.1">
    <property type="nucleotide sequence ID" value="NZ_NOXV01000255.1"/>
</dbReference>
<keyword evidence="2" id="KW-1185">Reference proteome</keyword>
<dbReference type="InterPro" id="IPR010287">
    <property type="entry name" value="DUF892_YciF-like"/>
</dbReference>
<name>A0A255Z7E2_9FLAO</name>
<protein>
    <submittedName>
        <fullName evidence="1">Uncharacterized protein</fullName>
    </submittedName>
</protein>
<dbReference type="Pfam" id="PF05974">
    <property type="entry name" value="DUF892"/>
    <property type="match status" value="1"/>
</dbReference>
<dbReference type="AlphaFoldDB" id="A0A255Z7E2"/>
<evidence type="ECO:0000313" key="1">
    <source>
        <dbReference type="EMBL" id="OYQ37341.1"/>
    </source>
</evidence>
<gene>
    <name evidence="1" type="ORF">CHU92_08375</name>
</gene>
<organism evidence="1 2">
    <name type="scientific">Flavobacterium cyanobacteriorum</name>
    <dbReference type="NCBI Taxonomy" id="2022802"/>
    <lineage>
        <taxon>Bacteria</taxon>
        <taxon>Pseudomonadati</taxon>
        <taxon>Bacteroidota</taxon>
        <taxon>Flavobacteriia</taxon>
        <taxon>Flavobacteriales</taxon>
        <taxon>Flavobacteriaceae</taxon>
        <taxon>Flavobacterium</taxon>
    </lineage>
</organism>